<feature type="binding site" evidence="7">
    <location>
        <position position="36"/>
    </location>
    <ligand>
        <name>substrate</name>
    </ligand>
</feature>
<proteinExistence type="inferred from homology"/>
<dbReference type="OrthoDB" id="9800332at2"/>
<evidence type="ECO:0000256" key="4">
    <source>
        <dbReference type="ARBA" id="ARBA00022777"/>
    </source>
</evidence>
<feature type="compositionally biased region" description="Basic residues" evidence="8">
    <location>
        <begin position="170"/>
        <end position="180"/>
    </location>
</feature>
<dbReference type="PANTHER" id="PTHR21087:SF16">
    <property type="entry name" value="SHIKIMATE KINASE 1, CHLOROPLASTIC"/>
    <property type="match status" value="1"/>
</dbReference>
<dbReference type="Gene3D" id="3.40.50.300">
    <property type="entry name" value="P-loop containing nucleotide triphosphate hydrolases"/>
    <property type="match status" value="1"/>
</dbReference>
<dbReference type="GO" id="GO:0004765">
    <property type="term" value="F:shikimate kinase activity"/>
    <property type="evidence" value="ECO:0007669"/>
    <property type="project" value="UniProtKB-UniRule"/>
</dbReference>
<dbReference type="InterPro" id="IPR027417">
    <property type="entry name" value="P-loop_NTPase"/>
</dbReference>
<dbReference type="EC" id="2.7.1.71" evidence="7"/>
<dbReference type="GO" id="GO:0008652">
    <property type="term" value="P:amino acid biosynthetic process"/>
    <property type="evidence" value="ECO:0007669"/>
    <property type="project" value="UniProtKB-KW"/>
</dbReference>
<keyword evidence="7" id="KW-0460">Magnesium</keyword>
<dbReference type="PANTHER" id="PTHR21087">
    <property type="entry name" value="SHIKIMATE KINASE"/>
    <property type="match status" value="1"/>
</dbReference>
<evidence type="ECO:0000313" key="9">
    <source>
        <dbReference type="EMBL" id="RRJ24869.1"/>
    </source>
</evidence>
<dbReference type="RefSeq" id="WP_128674748.1">
    <property type="nucleotide sequence ID" value="NZ_RRCO01000005.1"/>
</dbReference>
<dbReference type="AlphaFoldDB" id="A0A3P3QWD2"/>
<dbReference type="Proteomes" id="UP000272490">
    <property type="component" value="Unassembled WGS sequence"/>
</dbReference>
<comment type="catalytic activity">
    <reaction evidence="7">
        <text>shikimate + ATP = 3-phosphoshikimate + ADP + H(+)</text>
        <dbReference type="Rhea" id="RHEA:13121"/>
        <dbReference type="ChEBI" id="CHEBI:15378"/>
        <dbReference type="ChEBI" id="CHEBI:30616"/>
        <dbReference type="ChEBI" id="CHEBI:36208"/>
        <dbReference type="ChEBI" id="CHEBI:145989"/>
        <dbReference type="ChEBI" id="CHEBI:456216"/>
        <dbReference type="EC" id="2.7.1.71"/>
    </reaction>
</comment>
<feature type="binding site" evidence="7">
    <location>
        <position position="136"/>
    </location>
    <ligand>
        <name>substrate</name>
    </ligand>
</feature>
<accession>A0A3P3QWD2</accession>
<keyword evidence="10" id="KW-1185">Reference proteome</keyword>
<comment type="function">
    <text evidence="7">Catalyzes the specific phosphorylation of the 3-hydroxyl group of shikimic acid using ATP as a cosubstrate.</text>
</comment>
<evidence type="ECO:0000256" key="2">
    <source>
        <dbReference type="ARBA" id="ARBA00022679"/>
    </source>
</evidence>
<feature type="binding site" evidence="7">
    <location>
        <position position="81"/>
    </location>
    <ligand>
        <name>substrate</name>
    </ligand>
</feature>
<comment type="similarity">
    <text evidence="7">Belongs to the shikimate kinase family.</text>
</comment>
<evidence type="ECO:0000256" key="6">
    <source>
        <dbReference type="ARBA" id="ARBA00023141"/>
    </source>
</evidence>
<reference evidence="9 10" key="1">
    <citation type="submission" date="2018-11" db="EMBL/GenBank/DDBJ databases">
        <title>Genome sequencing of Lachnoanaerobaculum sp. KCOM 2030 (= ChDC B114).</title>
        <authorList>
            <person name="Kook J.-K."/>
            <person name="Park S.-N."/>
            <person name="Lim Y.K."/>
        </authorList>
    </citation>
    <scope>NUCLEOTIDE SEQUENCE [LARGE SCALE GENOMIC DNA]</scope>
    <source>
        <strain evidence="9 10">KCOM 2030</strain>
    </source>
</reference>
<comment type="pathway">
    <text evidence="7">Metabolic intermediate biosynthesis; chorismate biosynthesis; chorismate from D-erythrose 4-phosphate and phosphoenolpyruvate: step 5/7.</text>
</comment>
<comment type="caution">
    <text evidence="7">Lacks conserved residue(s) required for the propagation of feature annotation.</text>
</comment>
<evidence type="ECO:0000256" key="1">
    <source>
        <dbReference type="ARBA" id="ARBA00022605"/>
    </source>
</evidence>
<evidence type="ECO:0000313" key="10">
    <source>
        <dbReference type="Proteomes" id="UP000272490"/>
    </source>
</evidence>
<dbReference type="GO" id="GO:0000287">
    <property type="term" value="F:magnesium ion binding"/>
    <property type="evidence" value="ECO:0007669"/>
    <property type="project" value="UniProtKB-UniRule"/>
</dbReference>
<feature type="binding site" evidence="7">
    <location>
        <begin position="14"/>
        <end position="19"/>
    </location>
    <ligand>
        <name>ATP</name>
        <dbReference type="ChEBI" id="CHEBI:30616"/>
    </ligand>
</feature>
<keyword evidence="5 7" id="KW-0067">ATP-binding</keyword>
<feature type="compositionally biased region" description="Basic and acidic residues" evidence="8">
    <location>
        <begin position="185"/>
        <end position="195"/>
    </location>
</feature>
<dbReference type="HAMAP" id="MF_00109">
    <property type="entry name" value="Shikimate_kinase"/>
    <property type="match status" value="1"/>
</dbReference>
<feature type="compositionally biased region" description="Basic and acidic residues" evidence="8">
    <location>
        <begin position="202"/>
        <end position="233"/>
    </location>
</feature>
<feature type="region of interest" description="Disordered" evidence="8">
    <location>
        <begin position="170"/>
        <end position="259"/>
    </location>
</feature>
<keyword evidence="7" id="KW-0479">Metal-binding</keyword>
<dbReference type="SUPFAM" id="SSF52540">
    <property type="entry name" value="P-loop containing nucleoside triphosphate hydrolases"/>
    <property type="match status" value="1"/>
</dbReference>
<keyword evidence="1 7" id="KW-0028">Amino-acid biosynthesis</keyword>
<dbReference type="UniPathway" id="UPA00053">
    <property type="reaction ID" value="UER00088"/>
</dbReference>
<feature type="binding site" evidence="7">
    <location>
        <position position="119"/>
    </location>
    <ligand>
        <name>ATP</name>
        <dbReference type="ChEBI" id="CHEBI:30616"/>
    </ligand>
</feature>
<name>A0A3P3QWD2_9FIRM</name>
<evidence type="ECO:0000256" key="3">
    <source>
        <dbReference type="ARBA" id="ARBA00022741"/>
    </source>
</evidence>
<dbReference type="GO" id="GO:0005829">
    <property type="term" value="C:cytosol"/>
    <property type="evidence" value="ECO:0007669"/>
    <property type="project" value="TreeGrafter"/>
</dbReference>
<organism evidence="9 10">
    <name type="scientific">Lachnoanaerobaculum gingivalis</name>
    <dbReference type="NCBI Taxonomy" id="2490855"/>
    <lineage>
        <taxon>Bacteria</taxon>
        <taxon>Bacillati</taxon>
        <taxon>Bacillota</taxon>
        <taxon>Clostridia</taxon>
        <taxon>Lachnospirales</taxon>
        <taxon>Lachnospiraceae</taxon>
        <taxon>Lachnoanaerobaculum</taxon>
    </lineage>
</organism>
<gene>
    <name evidence="7" type="primary">aroK</name>
    <name evidence="9" type="ORF">EHV10_11415</name>
</gene>
<comment type="caution">
    <text evidence="9">The sequence shown here is derived from an EMBL/GenBank/DDBJ whole genome shotgun (WGS) entry which is preliminary data.</text>
</comment>
<dbReference type="EMBL" id="RRCO01000005">
    <property type="protein sequence ID" value="RRJ24869.1"/>
    <property type="molecule type" value="Genomic_DNA"/>
</dbReference>
<protein>
    <recommendedName>
        <fullName evidence="7">Shikimate kinase</fullName>
        <shortName evidence="7">SK</shortName>
        <ecNumber evidence="7">2.7.1.71</ecNumber>
    </recommendedName>
</protein>
<comment type="subcellular location">
    <subcellularLocation>
        <location evidence="7">Cytoplasm</location>
    </subcellularLocation>
</comment>
<feature type="binding site" evidence="7">
    <location>
        <position position="60"/>
    </location>
    <ligand>
        <name>substrate</name>
    </ligand>
</feature>
<dbReference type="GO" id="GO:0005524">
    <property type="term" value="F:ATP binding"/>
    <property type="evidence" value="ECO:0007669"/>
    <property type="project" value="UniProtKB-UniRule"/>
</dbReference>
<evidence type="ECO:0000256" key="7">
    <source>
        <dbReference type="HAMAP-Rule" id="MF_00109"/>
    </source>
</evidence>
<sequence>MGKKTNITLIGMPASGKSSVGVVLAKRLGKKFVDTDIVIQEKYGKLLKELIEEHGDEGFREIEDEVNAGLDLENSIISPGGSVVYGEKAMRHLKEISVIIYLELSYTAIKSRLGDLRERGITLKEGQSLKDLYLERVPLYEKYADITVNEMKKTLAKTIDEICERLGEKPKKRRNFKSKRAPFAPKDKQGKDSSQKSRTAKNIREKNFKDKSIKDNNIKDKNFKDRFSKEKSDIANNNKAKTNNIQRKNIKKYFKKNEN</sequence>
<dbReference type="InterPro" id="IPR031322">
    <property type="entry name" value="Shikimate/glucono_kinase"/>
</dbReference>
<dbReference type="Pfam" id="PF01202">
    <property type="entry name" value="SKI"/>
    <property type="match status" value="1"/>
</dbReference>
<keyword evidence="3 7" id="KW-0547">Nucleotide-binding</keyword>
<evidence type="ECO:0000256" key="8">
    <source>
        <dbReference type="SAM" id="MobiDB-lite"/>
    </source>
</evidence>
<keyword evidence="7" id="KW-0963">Cytoplasm</keyword>
<dbReference type="InterPro" id="IPR000623">
    <property type="entry name" value="Shikimate_kinase/TSH1"/>
</dbReference>
<dbReference type="GO" id="GO:0009073">
    <property type="term" value="P:aromatic amino acid family biosynthetic process"/>
    <property type="evidence" value="ECO:0007669"/>
    <property type="project" value="UniProtKB-KW"/>
</dbReference>
<keyword evidence="6 7" id="KW-0057">Aromatic amino acid biosynthesis</keyword>
<feature type="compositionally biased region" description="Basic residues" evidence="8">
    <location>
        <begin position="248"/>
        <end position="259"/>
    </location>
</feature>
<comment type="subunit">
    <text evidence="7">Monomer.</text>
</comment>
<dbReference type="PRINTS" id="PR01100">
    <property type="entry name" value="SHIKIMTKNASE"/>
</dbReference>
<dbReference type="GO" id="GO:0009423">
    <property type="term" value="P:chorismate biosynthetic process"/>
    <property type="evidence" value="ECO:0007669"/>
    <property type="project" value="UniProtKB-UniRule"/>
</dbReference>
<comment type="cofactor">
    <cofactor evidence="7">
        <name>Mg(2+)</name>
        <dbReference type="ChEBI" id="CHEBI:18420"/>
    </cofactor>
    <text evidence="7">Binds 1 Mg(2+) ion per subunit.</text>
</comment>
<evidence type="ECO:0000256" key="5">
    <source>
        <dbReference type="ARBA" id="ARBA00022840"/>
    </source>
</evidence>
<keyword evidence="4 7" id="KW-0418">Kinase</keyword>
<feature type="compositionally biased region" description="Low complexity" evidence="8">
    <location>
        <begin position="234"/>
        <end position="245"/>
    </location>
</feature>
<feature type="binding site" evidence="7">
    <location>
        <position position="18"/>
    </location>
    <ligand>
        <name>Mg(2+)</name>
        <dbReference type="ChEBI" id="CHEBI:18420"/>
    </ligand>
</feature>
<keyword evidence="2 7" id="KW-0808">Transferase</keyword>
<dbReference type="CDD" id="cd00464">
    <property type="entry name" value="SK"/>
    <property type="match status" value="1"/>
</dbReference>